<keyword evidence="2" id="KW-1185">Reference proteome</keyword>
<reference evidence="1 2" key="1">
    <citation type="submission" date="2018-08" db="EMBL/GenBank/DDBJ databases">
        <title>Genomic Encyclopedia of Archaeal and Bacterial Type Strains, Phase II (KMG-II): from individual species to whole genera.</title>
        <authorList>
            <person name="Goeker M."/>
        </authorList>
    </citation>
    <scope>NUCLEOTIDE SEQUENCE [LARGE SCALE GENOMIC DNA]</scope>
    <source>
        <strain evidence="1 2">DSM 100880</strain>
    </source>
</reference>
<dbReference type="Proteomes" id="UP000257136">
    <property type="component" value="Unassembled WGS sequence"/>
</dbReference>
<sequence length="164" mass="19782">MKILDKIFNKKDNESEFEKSFSDLKRMGDIVPSAKRTYELLKDLNFETSELDSEKLLTEFNKIQYASNTNSFFYFYFPIVSYILYYKPYFEKDILKYLIGPNFANGTTEKKEMMQMILGAMNFKLKDNIYYLTKESRDWVINELPKLERQVDREIQICWKELNE</sequence>
<protein>
    <submittedName>
        <fullName evidence="1">Uncharacterized protein</fullName>
    </submittedName>
</protein>
<comment type="caution">
    <text evidence="1">The sequence shown here is derived from an EMBL/GenBank/DDBJ whole genome shotgun (WGS) entry which is preliminary data.</text>
</comment>
<accession>A0A3E0EN47</accession>
<name>A0A3E0EN47_9FLAO</name>
<gene>
    <name evidence="1" type="ORF">C8P67_104304</name>
</gene>
<dbReference type="RefSeq" id="WP_245980407.1">
    <property type="nucleotide sequence ID" value="NZ_QUNI01000004.1"/>
</dbReference>
<organism evidence="1 2">
    <name type="scientific">Flavobacterium aquicola</name>
    <dbReference type="NCBI Taxonomy" id="1682742"/>
    <lineage>
        <taxon>Bacteria</taxon>
        <taxon>Pseudomonadati</taxon>
        <taxon>Bacteroidota</taxon>
        <taxon>Flavobacteriia</taxon>
        <taxon>Flavobacteriales</taxon>
        <taxon>Flavobacteriaceae</taxon>
        <taxon>Flavobacterium</taxon>
    </lineage>
</organism>
<dbReference type="AlphaFoldDB" id="A0A3E0EN47"/>
<evidence type="ECO:0000313" key="1">
    <source>
        <dbReference type="EMBL" id="REG99674.1"/>
    </source>
</evidence>
<proteinExistence type="predicted"/>
<evidence type="ECO:0000313" key="2">
    <source>
        <dbReference type="Proteomes" id="UP000257136"/>
    </source>
</evidence>
<dbReference type="EMBL" id="QUNI01000004">
    <property type="protein sequence ID" value="REG99674.1"/>
    <property type="molecule type" value="Genomic_DNA"/>
</dbReference>